<organism evidence="2 3">
    <name type="scientific">Psilocybe cyanescens</name>
    <dbReference type="NCBI Taxonomy" id="93625"/>
    <lineage>
        <taxon>Eukaryota</taxon>
        <taxon>Fungi</taxon>
        <taxon>Dikarya</taxon>
        <taxon>Basidiomycota</taxon>
        <taxon>Agaricomycotina</taxon>
        <taxon>Agaricomycetes</taxon>
        <taxon>Agaricomycetidae</taxon>
        <taxon>Agaricales</taxon>
        <taxon>Agaricineae</taxon>
        <taxon>Strophariaceae</taxon>
        <taxon>Psilocybe</taxon>
    </lineage>
</organism>
<comment type="caution">
    <text evidence="2">The sequence shown here is derived from an EMBL/GenBank/DDBJ whole genome shotgun (WGS) entry which is preliminary data.</text>
</comment>
<feature type="compositionally biased region" description="Basic and acidic residues" evidence="1">
    <location>
        <begin position="41"/>
        <end position="65"/>
    </location>
</feature>
<keyword evidence="3" id="KW-1185">Reference proteome</keyword>
<name>A0A409X5F3_PSICY</name>
<feature type="region of interest" description="Disordered" evidence="1">
    <location>
        <begin position="1"/>
        <end position="93"/>
    </location>
</feature>
<evidence type="ECO:0000313" key="2">
    <source>
        <dbReference type="EMBL" id="PPQ85961.1"/>
    </source>
</evidence>
<dbReference type="AlphaFoldDB" id="A0A409X5F3"/>
<dbReference type="EMBL" id="NHYD01002587">
    <property type="protein sequence ID" value="PPQ85961.1"/>
    <property type="molecule type" value="Genomic_DNA"/>
</dbReference>
<evidence type="ECO:0000313" key="3">
    <source>
        <dbReference type="Proteomes" id="UP000283269"/>
    </source>
</evidence>
<accession>A0A409X5F3</accession>
<dbReference type="InParanoid" id="A0A409X5F3"/>
<sequence>MAPNNPLSRPSSNASHQPRENPSWPSSNAGHLPETAQTPERAPDDPQRQDDEQQIIEDKDDRKEGIQAMQIMKWNMMRRGRRDMSPRGKYQMI</sequence>
<reference evidence="2 3" key="1">
    <citation type="journal article" date="2018" name="Evol. Lett.">
        <title>Horizontal gene cluster transfer increased hallucinogenic mushroom diversity.</title>
        <authorList>
            <person name="Reynolds H.T."/>
            <person name="Vijayakumar V."/>
            <person name="Gluck-Thaler E."/>
            <person name="Korotkin H.B."/>
            <person name="Matheny P.B."/>
            <person name="Slot J.C."/>
        </authorList>
    </citation>
    <scope>NUCLEOTIDE SEQUENCE [LARGE SCALE GENOMIC DNA]</scope>
    <source>
        <strain evidence="2 3">2631</strain>
    </source>
</reference>
<evidence type="ECO:0000256" key="1">
    <source>
        <dbReference type="SAM" id="MobiDB-lite"/>
    </source>
</evidence>
<gene>
    <name evidence="2" type="ORF">CVT25_001694</name>
</gene>
<dbReference type="Proteomes" id="UP000283269">
    <property type="component" value="Unassembled WGS sequence"/>
</dbReference>
<protein>
    <submittedName>
        <fullName evidence="2">Uncharacterized protein</fullName>
    </submittedName>
</protein>
<proteinExistence type="predicted"/>
<feature type="compositionally biased region" description="Polar residues" evidence="1">
    <location>
        <begin position="1"/>
        <end position="16"/>
    </location>
</feature>